<organism evidence="2">
    <name type="scientific">Campylobacter ureolyticus</name>
    <dbReference type="NCBI Taxonomy" id="827"/>
    <lineage>
        <taxon>Bacteria</taxon>
        <taxon>Pseudomonadati</taxon>
        <taxon>Campylobacterota</taxon>
        <taxon>Epsilonproteobacteria</taxon>
        <taxon>Campylobacterales</taxon>
        <taxon>Campylobacteraceae</taxon>
        <taxon>Campylobacter</taxon>
    </lineage>
</organism>
<keyword evidence="1" id="KW-0472">Membrane</keyword>
<dbReference type="EMBL" id="CACRSK010000002">
    <property type="protein sequence ID" value="VYS93516.1"/>
    <property type="molecule type" value="Genomic_DNA"/>
</dbReference>
<sequence length="81" mass="9445">MKNKFLNLFIIITLVLVAFIAYNKFKLSQNSHFTVTADTVIKPDSEISKYVTQEEVDDFAFRYWDIGYPNASSKFTKLKKL</sequence>
<accession>A0A6N2SK60</accession>
<dbReference type="RefSeq" id="WP_415271025.1">
    <property type="nucleotide sequence ID" value="NZ_CACRSK010000002.1"/>
</dbReference>
<gene>
    <name evidence="2" type="ORF">CULFYP111_00945</name>
</gene>
<dbReference type="AlphaFoldDB" id="A0A6N2SK60"/>
<evidence type="ECO:0000256" key="1">
    <source>
        <dbReference type="SAM" id="Phobius"/>
    </source>
</evidence>
<keyword evidence="1" id="KW-1133">Transmembrane helix</keyword>
<proteinExistence type="predicted"/>
<name>A0A6N2SK60_9BACT</name>
<reference evidence="2" key="1">
    <citation type="submission" date="2019-11" db="EMBL/GenBank/DDBJ databases">
        <authorList>
            <person name="Feng L."/>
        </authorList>
    </citation>
    <scope>NUCLEOTIDE SEQUENCE</scope>
    <source>
        <strain evidence="2">CUreolyticusLFYP111</strain>
    </source>
</reference>
<evidence type="ECO:0000313" key="2">
    <source>
        <dbReference type="EMBL" id="VYS93516.1"/>
    </source>
</evidence>
<keyword evidence="1" id="KW-0812">Transmembrane</keyword>
<protein>
    <submittedName>
        <fullName evidence="2">Uncharacterized protein</fullName>
    </submittedName>
</protein>
<feature type="transmembrane region" description="Helical" evidence="1">
    <location>
        <begin position="6"/>
        <end position="22"/>
    </location>
</feature>